<dbReference type="InterPro" id="IPR014729">
    <property type="entry name" value="Rossmann-like_a/b/a_fold"/>
</dbReference>
<evidence type="ECO:0000256" key="6">
    <source>
        <dbReference type="ARBA" id="ARBA00022917"/>
    </source>
</evidence>
<protein>
    <recommendedName>
        <fullName evidence="1">methionine--tRNA ligase</fullName>
        <ecNumber evidence="1">6.1.1.10</ecNumber>
    </recommendedName>
    <alternativeName>
        <fullName evidence="8">Methionyl-tRNA synthetase</fullName>
    </alternativeName>
</protein>
<dbReference type="STRING" id="1798496.A3C94_03155"/>
<dbReference type="InterPro" id="IPR033911">
    <property type="entry name" value="MetRS_core"/>
</dbReference>
<keyword evidence="6 9" id="KW-0648">Protein biosynthesis</keyword>
<dbReference type="SUPFAM" id="SSF52374">
    <property type="entry name" value="Nucleotidylyl transferase"/>
    <property type="match status" value="1"/>
</dbReference>
<dbReference type="AlphaFoldDB" id="A0A1F6DUI1"/>
<evidence type="ECO:0000256" key="4">
    <source>
        <dbReference type="ARBA" id="ARBA00022741"/>
    </source>
</evidence>
<dbReference type="Gene3D" id="2.170.220.10">
    <property type="match status" value="1"/>
</dbReference>
<dbReference type="FunFam" id="2.170.220.10:FF:000003">
    <property type="entry name" value="Methionine--tRNA ligase"/>
    <property type="match status" value="1"/>
</dbReference>
<dbReference type="InterPro" id="IPR001412">
    <property type="entry name" value="aa-tRNA-synth_I_CS"/>
</dbReference>
<comment type="caution">
    <text evidence="11">The sequence shown here is derived from an EMBL/GenBank/DDBJ whole genome shotgun (WGS) entry which is preliminary data.</text>
</comment>
<evidence type="ECO:0000256" key="5">
    <source>
        <dbReference type="ARBA" id="ARBA00022840"/>
    </source>
</evidence>
<dbReference type="EC" id="6.1.1.10" evidence="1"/>
<dbReference type="CDD" id="cd00814">
    <property type="entry name" value="MetRS_core"/>
    <property type="match status" value="1"/>
</dbReference>
<proteinExistence type="inferred from homology"/>
<dbReference type="EMBL" id="MFLJ01000002">
    <property type="protein sequence ID" value="OGG65053.1"/>
    <property type="molecule type" value="Genomic_DNA"/>
</dbReference>
<evidence type="ECO:0000256" key="1">
    <source>
        <dbReference type="ARBA" id="ARBA00012838"/>
    </source>
</evidence>
<organism evidence="11 12">
    <name type="scientific">Candidatus Kaiserbacteria bacterium RIFCSPHIGHO2_02_FULL_55_17</name>
    <dbReference type="NCBI Taxonomy" id="1798496"/>
    <lineage>
        <taxon>Bacteria</taxon>
        <taxon>Candidatus Kaiseribacteriota</taxon>
    </lineage>
</organism>
<evidence type="ECO:0000256" key="3">
    <source>
        <dbReference type="ARBA" id="ARBA00022598"/>
    </source>
</evidence>
<dbReference type="PANTHER" id="PTHR43326:SF1">
    <property type="entry name" value="METHIONINE--TRNA LIGASE, MITOCHONDRIAL"/>
    <property type="match status" value="1"/>
</dbReference>
<evidence type="ECO:0000313" key="12">
    <source>
        <dbReference type="Proteomes" id="UP000177232"/>
    </source>
</evidence>
<comment type="similarity">
    <text evidence="9">Belongs to the class-I aminoacyl-tRNA synthetase family.</text>
</comment>
<gene>
    <name evidence="11" type="ORF">A3C94_03155</name>
</gene>
<name>A0A1F6DUI1_9BACT</name>
<dbReference type="GO" id="GO:0004825">
    <property type="term" value="F:methionine-tRNA ligase activity"/>
    <property type="evidence" value="ECO:0007669"/>
    <property type="project" value="UniProtKB-EC"/>
</dbReference>
<keyword evidence="4 9" id="KW-0547">Nucleotide-binding</keyword>
<dbReference type="Gene3D" id="3.40.50.620">
    <property type="entry name" value="HUPs"/>
    <property type="match status" value="1"/>
</dbReference>
<keyword evidence="5 9" id="KW-0067">ATP-binding</keyword>
<dbReference type="PRINTS" id="PR01041">
    <property type="entry name" value="TRNASYNTHMET"/>
</dbReference>
<dbReference type="GO" id="GO:0005524">
    <property type="term" value="F:ATP binding"/>
    <property type="evidence" value="ECO:0007669"/>
    <property type="project" value="UniProtKB-KW"/>
</dbReference>
<reference evidence="11 12" key="1">
    <citation type="journal article" date="2016" name="Nat. Commun.">
        <title>Thousands of microbial genomes shed light on interconnected biogeochemical processes in an aquifer system.</title>
        <authorList>
            <person name="Anantharaman K."/>
            <person name="Brown C.T."/>
            <person name="Hug L.A."/>
            <person name="Sharon I."/>
            <person name="Castelle C.J."/>
            <person name="Probst A.J."/>
            <person name="Thomas B.C."/>
            <person name="Singh A."/>
            <person name="Wilkins M.J."/>
            <person name="Karaoz U."/>
            <person name="Brodie E.L."/>
            <person name="Williams K.H."/>
            <person name="Hubbard S.S."/>
            <person name="Banfield J.F."/>
        </authorList>
    </citation>
    <scope>NUCLEOTIDE SEQUENCE [LARGE SCALE GENOMIC DNA]</scope>
</reference>
<evidence type="ECO:0000256" key="2">
    <source>
        <dbReference type="ARBA" id="ARBA00022490"/>
    </source>
</evidence>
<dbReference type="GO" id="GO:0006431">
    <property type="term" value="P:methionyl-tRNA aminoacylation"/>
    <property type="evidence" value="ECO:0007669"/>
    <property type="project" value="InterPro"/>
</dbReference>
<feature type="domain" description="Methionyl/Leucyl tRNA synthetase" evidence="10">
    <location>
        <begin position="153"/>
        <end position="362"/>
    </location>
</feature>
<keyword evidence="2" id="KW-0963">Cytoplasm</keyword>
<dbReference type="SUPFAM" id="SSF47323">
    <property type="entry name" value="Anticodon-binding domain of a subclass of class I aminoacyl-tRNA synthetases"/>
    <property type="match status" value="1"/>
</dbReference>
<dbReference type="Gene3D" id="1.10.730.10">
    <property type="entry name" value="Isoleucyl-tRNA Synthetase, Domain 1"/>
    <property type="match status" value="1"/>
</dbReference>
<keyword evidence="3 9" id="KW-0436">Ligase</keyword>
<evidence type="ECO:0000259" key="10">
    <source>
        <dbReference type="Pfam" id="PF09334"/>
    </source>
</evidence>
<keyword evidence="7 9" id="KW-0030">Aminoacyl-tRNA synthetase</keyword>
<sequence>MNNRQTFFVTSPIFYPNAQPHLGHAYTTLLCDVLARHHRLVGDEAYFLTGTDEHTEKVVQAAKAQGQKPEEYLEEIVARFKNLYQKLDISYDQFIRTSDQKIHLPGAIEMWNRLVTAGDLYKSSYIGLYCVGHEAFMTEKELVDGLCPDHGMAPEKVTEVNWFFRLSKYASQIEKFIADGTLPIIPESRKKEILSFIRSGVQDVSFSRPKEKMTWGIPVPNDPGQTMYIWVDALTNYITALGFGRGEELMRFWPGMHVIGKDILRFHTVFWPAMLLSANLPLPKMVFVHGTIISNGKKMSKTLGNVINPYELIKKYGTDATRYLLLRHVHSTEDTDVTWEKLDEWYTANLTNGLGNLIARVMQMATTYLQGPVEMTPETQSDTDVAAHLEKFEFNHAMDSIWERIGHDDALIAIEKPFAGVKSDEENVRDEALLIIKKLVRELHAIATDLEPFMPSTSAQIKEAVLAHKKPENLFPRI</sequence>
<accession>A0A1F6DUI1</accession>
<dbReference type="Pfam" id="PF09334">
    <property type="entry name" value="tRNA-synt_1g"/>
    <property type="match status" value="2"/>
</dbReference>
<dbReference type="Proteomes" id="UP000177232">
    <property type="component" value="Unassembled WGS sequence"/>
</dbReference>
<feature type="domain" description="Methionyl/Leucyl tRNA synthetase" evidence="10">
    <location>
        <begin position="8"/>
        <end position="151"/>
    </location>
</feature>
<evidence type="ECO:0000256" key="7">
    <source>
        <dbReference type="ARBA" id="ARBA00023146"/>
    </source>
</evidence>
<dbReference type="InterPro" id="IPR015413">
    <property type="entry name" value="Methionyl/Leucyl_tRNA_Synth"/>
</dbReference>
<evidence type="ECO:0000256" key="9">
    <source>
        <dbReference type="RuleBase" id="RU363039"/>
    </source>
</evidence>
<evidence type="ECO:0000313" key="11">
    <source>
        <dbReference type="EMBL" id="OGG65053.1"/>
    </source>
</evidence>
<dbReference type="InterPro" id="IPR009080">
    <property type="entry name" value="tRNAsynth_Ia_anticodon-bd"/>
</dbReference>
<dbReference type="PROSITE" id="PS00178">
    <property type="entry name" value="AA_TRNA_LIGASE_I"/>
    <property type="match status" value="1"/>
</dbReference>
<evidence type="ECO:0000256" key="8">
    <source>
        <dbReference type="ARBA" id="ARBA00030904"/>
    </source>
</evidence>
<dbReference type="InterPro" id="IPR023457">
    <property type="entry name" value="Met-tRNA_synth_2"/>
</dbReference>
<dbReference type="PANTHER" id="PTHR43326">
    <property type="entry name" value="METHIONYL-TRNA SYNTHETASE"/>
    <property type="match status" value="1"/>
</dbReference>